<proteinExistence type="predicted"/>
<dbReference type="EMBL" id="LS483469">
    <property type="protein sequence ID" value="SQI34345.1"/>
    <property type="molecule type" value="Genomic_DNA"/>
</dbReference>
<gene>
    <name evidence="2" type="ORF">NCTC12961_01666</name>
</gene>
<protein>
    <submittedName>
        <fullName evidence="2">Uncharacterized protein</fullName>
    </submittedName>
</protein>
<evidence type="ECO:0000313" key="2">
    <source>
        <dbReference type="EMBL" id="SQI34345.1"/>
    </source>
</evidence>
<name>A0A2X4X4H0_SERPL</name>
<organism evidence="2 3">
    <name type="scientific">Serratia plymuthica</name>
    <dbReference type="NCBI Taxonomy" id="82996"/>
    <lineage>
        <taxon>Bacteria</taxon>
        <taxon>Pseudomonadati</taxon>
        <taxon>Pseudomonadota</taxon>
        <taxon>Gammaproteobacteria</taxon>
        <taxon>Enterobacterales</taxon>
        <taxon>Yersiniaceae</taxon>
        <taxon>Serratia</taxon>
    </lineage>
</organism>
<keyword evidence="1" id="KW-0812">Transmembrane</keyword>
<evidence type="ECO:0000313" key="3">
    <source>
        <dbReference type="Proteomes" id="UP000248897"/>
    </source>
</evidence>
<keyword evidence="1" id="KW-0472">Membrane</keyword>
<dbReference type="Proteomes" id="UP000248897">
    <property type="component" value="Chromosome 1"/>
</dbReference>
<dbReference type="AlphaFoldDB" id="A0A2X4X4H0"/>
<keyword evidence="1" id="KW-1133">Transmembrane helix</keyword>
<feature type="transmembrane region" description="Helical" evidence="1">
    <location>
        <begin position="28"/>
        <end position="53"/>
    </location>
</feature>
<accession>A0A2X4X4H0</accession>
<sequence length="275" mass="29694">MTRSAQTIRTRGTGIPRLIGAKTASLPWALLIVAAVIGHNVAYGGVAIVEPLIDRDKGIMYLKARSWDNKVDGRADNKIGLWSETFTFYGGCNLGTVVYQNNAGVFSKKTFREHMYKGGMIVSVREELPDEEKCRQAKVRWDNNDNDGWLSVDMNIVWSGHPPPVTCDVVSGDIVLPPASNTDIVRGTAPVRITCDGSTDFIASIAAESDGRLQYTAGGAVDMTFDGGDPAQPYTIHGRAEKGAVIETTLRATTVAGWAEPGTYIGHAVLRVELP</sequence>
<evidence type="ECO:0000256" key="1">
    <source>
        <dbReference type="SAM" id="Phobius"/>
    </source>
</evidence>
<reference evidence="2 3" key="1">
    <citation type="submission" date="2018-06" db="EMBL/GenBank/DDBJ databases">
        <authorList>
            <consortium name="Pathogen Informatics"/>
            <person name="Doyle S."/>
        </authorList>
    </citation>
    <scope>NUCLEOTIDE SEQUENCE [LARGE SCALE GENOMIC DNA]</scope>
    <source>
        <strain evidence="2 3">NCTC12961</strain>
    </source>
</reference>